<name>A0A8S3U148_MYTED</name>
<comment type="caution">
    <text evidence="1">The sequence shown here is derived from an EMBL/GenBank/DDBJ whole genome shotgun (WGS) entry which is preliminary data.</text>
</comment>
<evidence type="ECO:0000313" key="1">
    <source>
        <dbReference type="EMBL" id="CAG2239615.1"/>
    </source>
</evidence>
<protein>
    <submittedName>
        <fullName evidence="1">Uncharacterized protein</fullName>
    </submittedName>
</protein>
<dbReference type="OrthoDB" id="2384350at2759"/>
<keyword evidence="2" id="KW-1185">Reference proteome</keyword>
<gene>
    <name evidence="1" type="ORF">MEDL_51960</name>
</gene>
<reference evidence="1" key="1">
    <citation type="submission" date="2021-03" db="EMBL/GenBank/DDBJ databases">
        <authorList>
            <person name="Bekaert M."/>
        </authorList>
    </citation>
    <scope>NUCLEOTIDE SEQUENCE</scope>
</reference>
<dbReference type="Proteomes" id="UP000683360">
    <property type="component" value="Unassembled WGS sequence"/>
</dbReference>
<organism evidence="1 2">
    <name type="scientific">Mytilus edulis</name>
    <name type="common">Blue mussel</name>
    <dbReference type="NCBI Taxonomy" id="6550"/>
    <lineage>
        <taxon>Eukaryota</taxon>
        <taxon>Metazoa</taxon>
        <taxon>Spiralia</taxon>
        <taxon>Lophotrochozoa</taxon>
        <taxon>Mollusca</taxon>
        <taxon>Bivalvia</taxon>
        <taxon>Autobranchia</taxon>
        <taxon>Pteriomorphia</taxon>
        <taxon>Mytilida</taxon>
        <taxon>Mytiloidea</taxon>
        <taxon>Mytilidae</taxon>
        <taxon>Mytilinae</taxon>
        <taxon>Mytilus</taxon>
    </lineage>
</organism>
<dbReference type="AlphaFoldDB" id="A0A8S3U148"/>
<sequence>MDDAVKEVHVELSSMEEDSYLAASSDDEGNILAGKHRWLEQSQFNIRMRTISKQLFVMGILSQAGQGHCGIDDLFGHGEKITDLGPPAEGREVLNDRGWSIEELKAFVRKSFPNHPLDLVDFKFARCIKGARQEMDIIRPTSVAELAREIKAGKIYIIPIKQLPCTTN</sequence>
<proteinExistence type="predicted"/>
<accession>A0A8S3U148</accession>
<evidence type="ECO:0000313" key="2">
    <source>
        <dbReference type="Proteomes" id="UP000683360"/>
    </source>
</evidence>
<dbReference type="EMBL" id="CAJPWZ010002529">
    <property type="protein sequence ID" value="CAG2239615.1"/>
    <property type="molecule type" value="Genomic_DNA"/>
</dbReference>